<reference evidence="6 7" key="1">
    <citation type="submission" date="2007-10" db="EMBL/GenBank/DDBJ databases">
        <title>Complete sequence of Caldivirga maquilingensis IC-167.</title>
        <authorList>
            <consortium name="US DOE Joint Genome Institute"/>
            <person name="Copeland A."/>
            <person name="Lucas S."/>
            <person name="Lapidus A."/>
            <person name="Barry K."/>
            <person name="Glavina del Rio T."/>
            <person name="Dalin E."/>
            <person name="Tice H."/>
            <person name="Pitluck S."/>
            <person name="Saunders E."/>
            <person name="Brettin T."/>
            <person name="Bruce D."/>
            <person name="Detter J.C."/>
            <person name="Han C."/>
            <person name="Schmutz J."/>
            <person name="Larimer F."/>
            <person name="Land M."/>
            <person name="Hauser L."/>
            <person name="Kyrpides N."/>
            <person name="Ivanova N."/>
            <person name="Biddle J.F."/>
            <person name="Zhang Z."/>
            <person name="Fitz-Gibbon S.T."/>
            <person name="Lowe T.M."/>
            <person name="Saltikov C."/>
            <person name="House C.H."/>
            <person name="Richardson P."/>
        </authorList>
    </citation>
    <scope>NUCLEOTIDE SEQUENCE [LARGE SCALE GENOMIC DNA]</scope>
    <source>
        <strain evidence="7">ATCC 700844 / DSM 13496 / JCM 10307 / IC-167</strain>
    </source>
</reference>
<keyword evidence="4" id="KW-1133">Transmembrane helix</keyword>
<dbReference type="eggNOG" id="arCOG01535">
    <property type="taxonomic scope" value="Archaea"/>
</dbReference>
<dbReference type="SUPFAM" id="SSF53850">
    <property type="entry name" value="Periplasmic binding protein-like II"/>
    <property type="match status" value="1"/>
</dbReference>
<accession>A8M999</accession>
<evidence type="ECO:0000256" key="3">
    <source>
        <dbReference type="ARBA" id="ARBA00022729"/>
    </source>
</evidence>
<dbReference type="RefSeq" id="WP_012186537.1">
    <property type="nucleotide sequence ID" value="NC_009954.1"/>
</dbReference>
<feature type="transmembrane region" description="Helical" evidence="4">
    <location>
        <begin position="693"/>
        <end position="713"/>
    </location>
</feature>
<name>A8M999_CALMQ</name>
<gene>
    <name evidence="6" type="ordered locus">Cmaq_1494</name>
</gene>
<evidence type="ECO:0000313" key="6">
    <source>
        <dbReference type="EMBL" id="ABW02318.1"/>
    </source>
</evidence>
<dbReference type="Proteomes" id="UP000001137">
    <property type="component" value="Chromosome"/>
</dbReference>
<dbReference type="GO" id="GO:1904680">
    <property type="term" value="F:peptide transmembrane transporter activity"/>
    <property type="evidence" value="ECO:0007669"/>
    <property type="project" value="TreeGrafter"/>
</dbReference>
<evidence type="ECO:0000256" key="1">
    <source>
        <dbReference type="ARBA" id="ARBA00005695"/>
    </source>
</evidence>
<comment type="similarity">
    <text evidence="1">Belongs to the bacterial solute-binding protein 5 family.</text>
</comment>
<dbReference type="Gene3D" id="3.90.76.10">
    <property type="entry name" value="Dipeptide-binding Protein, Domain 1"/>
    <property type="match status" value="1"/>
</dbReference>
<keyword evidence="4" id="KW-0812">Transmembrane</keyword>
<sequence>MSKGLITKLLILSISVLALVTVFSSYVPSLTMAQTYNITPYNTIYMFVTRSPPATGWSTYNPNIFQGGIWWYGVYQQFLAAVNITTGEFVPLLADNWTMTVLPNGTLEVLVHLRHSGWDNGIPVTCWDVWATNMLLGLVSAMVGNVTVFNNYTCAFMIPKGYYVPLTLPGAHEANSFIALEWGQGIALDWQDSYVWEPIIKTAAANYSWIWLYMFGNSTQKGEAAKVLSTLIHDYLTYKPPYTTGYSNGPYYLCDITPEYFLLCKNPYYYTVNEFKPDYIVEWQYSSMSQVYAALATGKISLWSTWIGSVSPTVIPTITSNPYIKALSFPAFGGDALYFNFLNPWLAMPQVRQAIYYAVNWTQLAQAAYGVGYTYPSPMPQDGLMPYYTNWQSMITSYFASLGPQWTMVNYTYNASLATSLLESVGFTKKNGVWYTPNGSEFTLTLYIGSNAPPAQLTLATEIANALTSFGIPTIVITYPSAEGLTIIKQGKYDLLFSYYSDIYRPGVPYYFPEAFYFLGYPFNYSHWNGIVTLPNGTSFSAPECGTMLSLNCILRVAWAINHDPWYIQIDWNSGIVFLNTQYINWPINDTSIWIGTLQHTTPAWTVLLTHISFKPPVTTTSTTTPVSTVTSTAVVTSTTTVVTSTTVVSGTTTTYTTTSTVPVTATVTSTIPVTTTAVSTVTVTKPVISTTLIIGIIIIVIIIVAAVAAIALRRR</sequence>
<organism evidence="6 7">
    <name type="scientific">Caldivirga maquilingensis (strain ATCC 700844 / DSM 13496 / JCM 10307 / IC-167)</name>
    <dbReference type="NCBI Taxonomy" id="397948"/>
    <lineage>
        <taxon>Archaea</taxon>
        <taxon>Thermoproteota</taxon>
        <taxon>Thermoprotei</taxon>
        <taxon>Thermoproteales</taxon>
        <taxon>Thermoproteaceae</taxon>
        <taxon>Caldivirga</taxon>
    </lineage>
</organism>
<dbReference type="PANTHER" id="PTHR30290:SF9">
    <property type="entry name" value="OLIGOPEPTIDE-BINDING PROTEIN APPA"/>
    <property type="match status" value="1"/>
</dbReference>
<keyword evidence="7" id="KW-1185">Reference proteome</keyword>
<dbReference type="InterPro" id="IPR000914">
    <property type="entry name" value="SBP_5_dom"/>
</dbReference>
<dbReference type="STRING" id="397948.Cmaq_1494"/>
<dbReference type="Pfam" id="PF00496">
    <property type="entry name" value="SBP_bac_5"/>
    <property type="match status" value="1"/>
</dbReference>
<evidence type="ECO:0000256" key="2">
    <source>
        <dbReference type="ARBA" id="ARBA00022448"/>
    </source>
</evidence>
<dbReference type="GO" id="GO:0015833">
    <property type="term" value="P:peptide transport"/>
    <property type="evidence" value="ECO:0007669"/>
    <property type="project" value="TreeGrafter"/>
</dbReference>
<evidence type="ECO:0000256" key="4">
    <source>
        <dbReference type="SAM" id="Phobius"/>
    </source>
</evidence>
<keyword evidence="3" id="KW-0732">Signal</keyword>
<dbReference type="InterPro" id="IPR039424">
    <property type="entry name" value="SBP_5"/>
</dbReference>
<keyword evidence="4" id="KW-0472">Membrane</keyword>
<dbReference type="Gene3D" id="3.40.190.10">
    <property type="entry name" value="Periplasmic binding protein-like II"/>
    <property type="match status" value="1"/>
</dbReference>
<dbReference type="GeneID" id="5709123"/>
<evidence type="ECO:0000313" key="7">
    <source>
        <dbReference type="Proteomes" id="UP000001137"/>
    </source>
</evidence>
<protein>
    <submittedName>
        <fullName evidence="6">Extracellular solute-binding protein family 5</fullName>
    </submittedName>
</protein>
<dbReference type="HOGENOM" id="CLU_017028_8_3_2"/>
<dbReference type="KEGG" id="cma:Cmaq_1494"/>
<dbReference type="AlphaFoldDB" id="A8M999"/>
<proteinExistence type="inferred from homology"/>
<evidence type="ECO:0000259" key="5">
    <source>
        <dbReference type="Pfam" id="PF00496"/>
    </source>
</evidence>
<keyword evidence="2" id="KW-0813">Transport</keyword>
<dbReference type="PANTHER" id="PTHR30290">
    <property type="entry name" value="PERIPLASMIC BINDING COMPONENT OF ABC TRANSPORTER"/>
    <property type="match status" value="1"/>
</dbReference>
<dbReference type="EMBL" id="CP000852">
    <property type="protein sequence ID" value="ABW02318.1"/>
    <property type="molecule type" value="Genomic_DNA"/>
</dbReference>
<dbReference type="CDD" id="cd08509">
    <property type="entry name" value="PBP2_TmCBP_oligosaccharides_like"/>
    <property type="match status" value="1"/>
</dbReference>
<feature type="domain" description="Solute-binding protein family 5" evidence="5">
    <location>
        <begin position="88"/>
        <end position="511"/>
    </location>
</feature>
<dbReference type="Gene3D" id="3.10.105.10">
    <property type="entry name" value="Dipeptide-binding Protein, Domain 3"/>
    <property type="match status" value="1"/>
</dbReference>